<keyword evidence="8" id="KW-1185">Reference proteome</keyword>
<reference evidence="7 8" key="1">
    <citation type="submission" date="2018-10" db="EMBL/GenBank/DDBJ databases">
        <title>Kocuria sp. M5W7-7, whole genome shotgun sequence.</title>
        <authorList>
            <person name="Tuo L."/>
        </authorList>
    </citation>
    <scope>NUCLEOTIDE SEQUENCE [LARGE SCALE GENOMIC DNA]</scope>
    <source>
        <strain evidence="7 8">M5W7-7</strain>
    </source>
</reference>
<proteinExistence type="predicted"/>
<evidence type="ECO:0000313" key="8">
    <source>
        <dbReference type="Proteomes" id="UP000270616"/>
    </source>
</evidence>
<feature type="domain" description="Glycosyltransferase subfamily 4-like N-terminal" evidence="6">
    <location>
        <begin position="17"/>
        <end position="181"/>
    </location>
</feature>
<dbReference type="Proteomes" id="UP000270616">
    <property type="component" value="Unassembled WGS sequence"/>
</dbReference>
<dbReference type="Pfam" id="PF13579">
    <property type="entry name" value="Glyco_trans_4_4"/>
    <property type="match status" value="1"/>
</dbReference>
<dbReference type="Pfam" id="PF00534">
    <property type="entry name" value="Glycos_transf_1"/>
    <property type="match status" value="1"/>
</dbReference>
<organism evidence="7 8">
    <name type="scientific">Kocuria soli</name>
    <dbReference type="NCBI Taxonomy" id="2485125"/>
    <lineage>
        <taxon>Bacteria</taxon>
        <taxon>Bacillati</taxon>
        <taxon>Actinomycetota</taxon>
        <taxon>Actinomycetes</taxon>
        <taxon>Micrococcales</taxon>
        <taxon>Micrococcaceae</taxon>
        <taxon>Kocuria</taxon>
    </lineage>
</organism>
<dbReference type="InterPro" id="IPR028098">
    <property type="entry name" value="Glyco_trans_4-like_N"/>
</dbReference>
<evidence type="ECO:0000259" key="6">
    <source>
        <dbReference type="Pfam" id="PF13579"/>
    </source>
</evidence>
<feature type="transmembrane region" description="Helical" evidence="4">
    <location>
        <begin position="100"/>
        <end position="122"/>
    </location>
</feature>
<accession>A0A3N4ABQ5</accession>
<name>A0A3N4ABQ5_9MICC</name>
<dbReference type="EMBL" id="RKMF01000007">
    <property type="protein sequence ID" value="ROZ63282.1"/>
    <property type="molecule type" value="Genomic_DNA"/>
</dbReference>
<evidence type="ECO:0000256" key="1">
    <source>
        <dbReference type="ARBA" id="ARBA00022676"/>
    </source>
</evidence>
<protein>
    <submittedName>
        <fullName evidence="7">Glycosyltransferase</fullName>
    </submittedName>
</protein>
<dbReference type="SUPFAM" id="SSF53756">
    <property type="entry name" value="UDP-Glycosyltransferase/glycogen phosphorylase"/>
    <property type="match status" value="1"/>
</dbReference>
<keyword evidence="4" id="KW-0472">Membrane</keyword>
<feature type="domain" description="Glycosyl transferase family 1" evidence="5">
    <location>
        <begin position="193"/>
        <end position="349"/>
    </location>
</feature>
<evidence type="ECO:0000256" key="4">
    <source>
        <dbReference type="SAM" id="Phobius"/>
    </source>
</evidence>
<comment type="caution">
    <text evidence="7">The sequence shown here is derived from an EMBL/GenBank/DDBJ whole genome shotgun (WGS) entry which is preliminary data.</text>
</comment>
<dbReference type="Gene3D" id="3.40.50.2000">
    <property type="entry name" value="Glycogen Phosphorylase B"/>
    <property type="match status" value="2"/>
</dbReference>
<evidence type="ECO:0000259" key="5">
    <source>
        <dbReference type="Pfam" id="PF00534"/>
    </source>
</evidence>
<dbReference type="InterPro" id="IPR001296">
    <property type="entry name" value="Glyco_trans_1"/>
</dbReference>
<dbReference type="AlphaFoldDB" id="A0A3N4ABQ5"/>
<evidence type="ECO:0000256" key="2">
    <source>
        <dbReference type="ARBA" id="ARBA00022679"/>
    </source>
</evidence>
<dbReference type="PANTHER" id="PTHR12526">
    <property type="entry name" value="GLYCOSYLTRANSFERASE"/>
    <property type="match status" value="1"/>
</dbReference>
<evidence type="ECO:0000256" key="3">
    <source>
        <dbReference type="SAM" id="MobiDB-lite"/>
    </source>
</evidence>
<dbReference type="GO" id="GO:0016757">
    <property type="term" value="F:glycosyltransferase activity"/>
    <property type="evidence" value="ECO:0007669"/>
    <property type="project" value="UniProtKB-KW"/>
</dbReference>
<sequence>MRIVHVATLISPHGEYGGPVRVACRQVEELRHRGHQAILTGSHKGFQAATGPQEFDGAPVRLFRAYNPLPTLGFATTIAPGLFAWFLRNRKNFDVVHIHLARDLVTLPIAWLCAMFRIPYVLQTHGMIVPSPRLLARILDAIAVKRVLHSAKAILHLRPVEADEIEAVAGRSLPTVQVPNGLPTPPSVPAPQPEHPAVLFLARLHPRKQPMAFVEAARQLHAHHPEVDFTLLGPDEGEGDRVTQAIATTPLSGRLQWNGPVEPTAVTEAISKCSVFVLPSRNEPFPMSVLEAMACGRPVVINHDCGLAPLVQEYGAGIVCDRSGPELAEAVDQLLKDADRRDRMGRAGQRLIREELSIRRVGDVLDQIYSKGVGDSTPRGTASDKGKPPACES</sequence>
<evidence type="ECO:0000313" key="7">
    <source>
        <dbReference type="EMBL" id="ROZ63282.1"/>
    </source>
</evidence>
<feature type="transmembrane region" description="Helical" evidence="4">
    <location>
        <begin position="69"/>
        <end position="88"/>
    </location>
</feature>
<keyword evidence="2 7" id="KW-0808">Transferase</keyword>
<keyword evidence="4" id="KW-0812">Transmembrane</keyword>
<gene>
    <name evidence="7" type="ORF">EDL96_07005</name>
</gene>
<keyword evidence="1" id="KW-0328">Glycosyltransferase</keyword>
<feature type="region of interest" description="Disordered" evidence="3">
    <location>
        <begin position="370"/>
        <end position="393"/>
    </location>
</feature>
<keyword evidence="4" id="KW-1133">Transmembrane helix</keyword>